<dbReference type="InterPro" id="IPR007110">
    <property type="entry name" value="Ig-like_dom"/>
</dbReference>
<protein>
    <submittedName>
        <fullName evidence="3">(diamondback moth) hypothetical protein</fullName>
    </submittedName>
</protein>
<reference evidence="3" key="1">
    <citation type="submission" date="2020-11" db="EMBL/GenBank/DDBJ databases">
        <authorList>
            <person name="Whiteford S."/>
        </authorList>
    </citation>
    <scope>NUCLEOTIDE SEQUENCE</scope>
</reference>
<feature type="region of interest" description="Disordered" evidence="1">
    <location>
        <begin position="161"/>
        <end position="195"/>
    </location>
</feature>
<proteinExistence type="predicted"/>
<dbReference type="Gene3D" id="2.60.40.10">
    <property type="entry name" value="Immunoglobulins"/>
    <property type="match status" value="1"/>
</dbReference>
<evidence type="ECO:0000256" key="1">
    <source>
        <dbReference type="SAM" id="MobiDB-lite"/>
    </source>
</evidence>
<organism evidence="3 4">
    <name type="scientific">Plutella xylostella</name>
    <name type="common">Diamondback moth</name>
    <name type="synonym">Plutella maculipennis</name>
    <dbReference type="NCBI Taxonomy" id="51655"/>
    <lineage>
        <taxon>Eukaryota</taxon>
        <taxon>Metazoa</taxon>
        <taxon>Ecdysozoa</taxon>
        <taxon>Arthropoda</taxon>
        <taxon>Hexapoda</taxon>
        <taxon>Insecta</taxon>
        <taxon>Pterygota</taxon>
        <taxon>Neoptera</taxon>
        <taxon>Endopterygota</taxon>
        <taxon>Lepidoptera</taxon>
        <taxon>Glossata</taxon>
        <taxon>Ditrysia</taxon>
        <taxon>Yponomeutoidea</taxon>
        <taxon>Plutellidae</taxon>
        <taxon>Plutella</taxon>
    </lineage>
</organism>
<dbReference type="EMBL" id="CAJHNJ030000027">
    <property type="protein sequence ID" value="CAG9122661.1"/>
    <property type="molecule type" value="Genomic_DNA"/>
</dbReference>
<gene>
    <name evidence="3" type="ORF">PLXY2_LOCUS7665</name>
</gene>
<accession>A0A8S4F7G5</accession>
<comment type="caution">
    <text evidence="3">The sequence shown here is derived from an EMBL/GenBank/DDBJ whole genome shotgun (WGS) entry which is preliminary data.</text>
</comment>
<dbReference type="InterPro" id="IPR013783">
    <property type="entry name" value="Ig-like_fold"/>
</dbReference>
<evidence type="ECO:0000259" key="2">
    <source>
        <dbReference type="PROSITE" id="PS50835"/>
    </source>
</evidence>
<dbReference type="PROSITE" id="PS50835">
    <property type="entry name" value="IG_LIKE"/>
    <property type="match status" value="1"/>
</dbReference>
<feature type="domain" description="Ig-like" evidence="2">
    <location>
        <begin position="27"/>
        <end position="117"/>
    </location>
</feature>
<dbReference type="InterPro" id="IPR036179">
    <property type="entry name" value="Ig-like_dom_sf"/>
</dbReference>
<dbReference type="PANTHER" id="PTHR21261">
    <property type="entry name" value="BEAT PROTEIN"/>
    <property type="match status" value="1"/>
</dbReference>
<keyword evidence="4" id="KW-1185">Reference proteome</keyword>
<dbReference type="SUPFAM" id="SSF48726">
    <property type="entry name" value="Immunoglobulin"/>
    <property type="match status" value="1"/>
</dbReference>
<evidence type="ECO:0000313" key="4">
    <source>
        <dbReference type="Proteomes" id="UP000653454"/>
    </source>
</evidence>
<dbReference type="AlphaFoldDB" id="A0A8S4F7G5"/>
<sequence>MQLFMCQNISISLRVVSLSVPALRARGEAASLACEYDLAGGRLYSVKWYRDNEEFYRYMPRLRPPQHAHALDGVTVDLHKSSARRVHLRDLTLKSRGLYRCELHKSSARRVHLRDLTLKSRGLYRCEVSEEAPSFHSAEAEAFLEVYCAPLFKLTHEEEEEERREVIEGQAHAQGRDPPTQQPQQRRADRALHAGRGARASLVAQLRRR</sequence>
<name>A0A8S4F7G5_PLUXY</name>
<dbReference type="PANTHER" id="PTHR21261:SF15">
    <property type="entry name" value="BEATEN PATH IIIA, ISOFORM D-RELATED"/>
    <property type="match status" value="1"/>
</dbReference>
<evidence type="ECO:0000313" key="3">
    <source>
        <dbReference type="EMBL" id="CAG9122661.1"/>
    </source>
</evidence>
<feature type="compositionally biased region" description="Low complexity" evidence="1">
    <location>
        <begin position="176"/>
        <end position="185"/>
    </location>
</feature>
<dbReference type="Proteomes" id="UP000653454">
    <property type="component" value="Unassembled WGS sequence"/>
</dbReference>